<dbReference type="AlphaFoldDB" id="E1R3V1"/>
<dbReference type="Pfam" id="PF25952">
    <property type="entry name" value="DUF7990"/>
    <property type="match status" value="1"/>
</dbReference>
<dbReference type="eggNOG" id="ENOG503361Q">
    <property type="taxonomic scope" value="Bacteria"/>
</dbReference>
<dbReference type="InterPro" id="IPR058303">
    <property type="entry name" value="DUF7990"/>
</dbReference>
<proteinExistence type="predicted"/>
<protein>
    <submittedName>
        <fullName evidence="1">Uncharacterized protein</fullName>
    </submittedName>
</protein>
<accession>E1R3V1</accession>
<evidence type="ECO:0000313" key="2">
    <source>
        <dbReference type="Proteomes" id="UP000002318"/>
    </source>
</evidence>
<keyword evidence="2" id="KW-1185">Reference proteome</keyword>
<dbReference type="STRING" id="573413.Spirs_2970"/>
<dbReference type="HOGENOM" id="CLU_171553_0_0_12"/>
<gene>
    <name evidence="1" type="ordered locus">Spirs_2970</name>
</gene>
<dbReference type="KEGG" id="ssm:Spirs_2970"/>
<dbReference type="OrthoDB" id="9798959at2"/>
<dbReference type="RefSeq" id="WP_013255531.1">
    <property type="nucleotide sequence ID" value="NC_014364.1"/>
</dbReference>
<reference evidence="1 2" key="1">
    <citation type="journal article" date="2010" name="Stand. Genomic Sci.">
        <title>Complete genome sequence of Spirochaeta smaragdinae type strain (SEBR 4228).</title>
        <authorList>
            <person name="Mavromatis K."/>
            <person name="Yasawong M."/>
            <person name="Chertkov O."/>
            <person name="Lapidus A."/>
            <person name="Lucas S."/>
            <person name="Nolan M."/>
            <person name="Del Rio T.G."/>
            <person name="Tice H."/>
            <person name="Cheng J.F."/>
            <person name="Pitluck S."/>
            <person name="Liolios K."/>
            <person name="Ivanova N."/>
            <person name="Tapia R."/>
            <person name="Han C."/>
            <person name="Bruce D."/>
            <person name="Goodwin L."/>
            <person name="Pati A."/>
            <person name="Chen A."/>
            <person name="Palaniappan K."/>
            <person name="Land M."/>
            <person name="Hauser L."/>
            <person name="Chang Y.J."/>
            <person name="Jeffries C.D."/>
            <person name="Detter J.C."/>
            <person name="Rohde M."/>
            <person name="Brambilla E."/>
            <person name="Spring S."/>
            <person name="Goker M."/>
            <person name="Sikorski J."/>
            <person name="Woyke T."/>
            <person name="Bristow J."/>
            <person name="Eisen J.A."/>
            <person name="Markowitz V."/>
            <person name="Hugenholtz P."/>
            <person name="Klenk H.P."/>
            <person name="Kyrpides N.C."/>
        </authorList>
    </citation>
    <scope>NUCLEOTIDE SEQUENCE [LARGE SCALE GENOMIC DNA]</scope>
    <source>
        <strain evidence="2">DSM 11293 / JCM 15392 / SEBR 4228</strain>
    </source>
</reference>
<evidence type="ECO:0000313" key="1">
    <source>
        <dbReference type="EMBL" id="ADK82072.1"/>
    </source>
</evidence>
<sequence>MKTLLGRFVRLLRQIWGVAGQVQRDKATSMLEFELKELENIFVMLLFGSFVGLPTPPTAMAFELMPYMEEEIKLMISRADLAQDPLGNLLGMLEID</sequence>
<organism evidence="1 2">
    <name type="scientific">Sediminispirochaeta smaragdinae (strain DSM 11293 / JCM 15392 / SEBR 4228)</name>
    <name type="common">Spirochaeta smaragdinae</name>
    <dbReference type="NCBI Taxonomy" id="573413"/>
    <lineage>
        <taxon>Bacteria</taxon>
        <taxon>Pseudomonadati</taxon>
        <taxon>Spirochaetota</taxon>
        <taxon>Spirochaetia</taxon>
        <taxon>Spirochaetales</taxon>
        <taxon>Spirochaetaceae</taxon>
        <taxon>Sediminispirochaeta</taxon>
    </lineage>
</organism>
<dbReference type="Proteomes" id="UP000002318">
    <property type="component" value="Chromosome"/>
</dbReference>
<dbReference type="EMBL" id="CP002116">
    <property type="protein sequence ID" value="ADK82072.1"/>
    <property type="molecule type" value="Genomic_DNA"/>
</dbReference>
<name>E1R3V1_SEDSS</name>